<dbReference type="RefSeq" id="WP_149432754.1">
    <property type="nucleotide sequence ID" value="NZ_VLNY01000017.1"/>
</dbReference>
<feature type="region of interest" description="Disordered" evidence="1">
    <location>
        <begin position="114"/>
        <end position="157"/>
    </location>
</feature>
<gene>
    <name evidence="2" type="ORF">FOY51_23730</name>
</gene>
<name>A0A5A7S2X4_9NOCA</name>
<organism evidence="2 3">
    <name type="scientific">Antrihabitans cavernicola</name>
    <dbReference type="NCBI Taxonomy" id="2495913"/>
    <lineage>
        <taxon>Bacteria</taxon>
        <taxon>Bacillati</taxon>
        <taxon>Actinomycetota</taxon>
        <taxon>Actinomycetes</taxon>
        <taxon>Mycobacteriales</taxon>
        <taxon>Nocardiaceae</taxon>
        <taxon>Antrihabitans</taxon>
    </lineage>
</organism>
<reference evidence="2 3" key="1">
    <citation type="submission" date="2019-07" db="EMBL/GenBank/DDBJ databases">
        <title>Rhodococcus cavernicolus sp. nov., isolated from a cave.</title>
        <authorList>
            <person name="Lee S.D."/>
        </authorList>
    </citation>
    <scope>NUCLEOTIDE SEQUENCE [LARGE SCALE GENOMIC DNA]</scope>
    <source>
        <strain evidence="2 3">C1-24</strain>
    </source>
</reference>
<dbReference type="Proteomes" id="UP000322244">
    <property type="component" value="Unassembled WGS sequence"/>
</dbReference>
<evidence type="ECO:0000313" key="2">
    <source>
        <dbReference type="EMBL" id="KAA0018493.1"/>
    </source>
</evidence>
<proteinExistence type="predicted"/>
<dbReference type="AlphaFoldDB" id="A0A5A7S2X4"/>
<protein>
    <submittedName>
        <fullName evidence="2">Uncharacterized protein</fullName>
    </submittedName>
</protein>
<feature type="compositionally biased region" description="Basic residues" evidence="1">
    <location>
        <begin position="127"/>
        <end position="139"/>
    </location>
</feature>
<comment type="caution">
    <text evidence="2">The sequence shown here is derived from an EMBL/GenBank/DDBJ whole genome shotgun (WGS) entry which is preliminary data.</text>
</comment>
<dbReference type="EMBL" id="VLNY01000017">
    <property type="protein sequence ID" value="KAA0018493.1"/>
    <property type="molecule type" value="Genomic_DNA"/>
</dbReference>
<accession>A0A5A7S2X4</accession>
<feature type="region of interest" description="Disordered" evidence="1">
    <location>
        <begin position="67"/>
        <end position="88"/>
    </location>
</feature>
<sequence length="157" mass="17521">MTRNLRTYRCCRYSPRRAALRTNNPKVVIPAGEQRRPTNASFAFWLVQGFGSQATVVRHYELARRRINDRPDPGDEGQENIDLGAEFGQPDVIGPSVIDLDSHSMALLTRGLAEDDFGTDDPAANFRSRRSTTSRRPCKPTRPTATSSSTPSRSVTR</sequence>
<evidence type="ECO:0000256" key="1">
    <source>
        <dbReference type="SAM" id="MobiDB-lite"/>
    </source>
</evidence>
<keyword evidence="3" id="KW-1185">Reference proteome</keyword>
<feature type="compositionally biased region" description="Low complexity" evidence="1">
    <location>
        <begin position="141"/>
        <end position="157"/>
    </location>
</feature>
<evidence type="ECO:0000313" key="3">
    <source>
        <dbReference type="Proteomes" id="UP000322244"/>
    </source>
</evidence>